<evidence type="ECO:0000313" key="2">
    <source>
        <dbReference type="Proteomes" id="UP000483286"/>
    </source>
</evidence>
<accession>A0A7C9HXC7</accession>
<sequence length="84" mass="8913">MQADVPDAILSDALLDVTPEQLQRLMAAVPEDVMARAIGRDDKVNQGPVKAEDLQQLQGIGGALDDLDIWSFGDDSASTPGHKA</sequence>
<name>A0A7C9HXC7_9DEIO</name>
<comment type="caution">
    <text evidence="1">The sequence shown here is derived from an EMBL/GenBank/DDBJ whole genome shotgun (WGS) entry which is preliminary data.</text>
</comment>
<proteinExistence type="predicted"/>
<keyword evidence="2" id="KW-1185">Reference proteome</keyword>
<dbReference type="Proteomes" id="UP000483286">
    <property type="component" value="Unassembled WGS sequence"/>
</dbReference>
<organism evidence="1 2">
    <name type="scientific">Deinococcus arboris</name>
    <dbReference type="NCBI Taxonomy" id="2682977"/>
    <lineage>
        <taxon>Bacteria</taxon>
        <taxon>Thermotogati</taxon>
        <taxon>Deinococcota</taxon>
        <taxon>Deinococci</taxon>
        <taxon>Deinococcales</taxon>
        <taxon>Deinococcaceae</taxon>
        <taxon>Deinococcus</taxon>
    </lineage>
</organism>
<reference evidence="1 2" key="1">
    <citation type="submission" date="2019-12" db="EMBL/GenBank/DDBJ databases">
        <title>Deinococcus sp. HMF7620 Genome sequencing and assembly.</title>
        <authorList>
            <person name="Kang H."/>
            <person name="Kim H."/>
            <person name="Joh K."/>
        </authorList>
    </citation>
    <scope>NUCLEOTIDE SEQUENCE [LARGE SCALE GENOMIC DNA]</scope>
    <source>
        <strain evidence="1 2">HMF7620</strain>
    </source>
</reference>
<evidence type="ECO:0000313" key="1">
    <source>
        <dbReference type="EMBL" id="MVN85275.1"/>
    </source>
</evidence>
<dbReference type="AlphaFoldDB" id="A0A7C9HXC7"/>
<gene>
    <name evidence="1" type="ORF">GO986_00630</name>
</gene>
<protein>
    <submittedName>
        <fullName evidence="1">Uncharacterized protein</fullName>
    </submittedName>
</protein>
<dbReference type="EMBL" id="WQLB01000001">
    <property type="protein sequence ID" value="MVN85275.1"/>
    <property type="molecule type" value="Genomic_DNA"/>
</dbReference>